<dbReference type="InterPro" id="IPR039422">
    <property type="entry name" value="MarR/SlyA-like"/>
</dbReference>
<accession>A0A7I7Y2T3</accession>
<reference evidence="3" key="2">
    <citation type="submission" date="2020-02" db="EMBL/GenBank/DDBJ databases">
        <authorList>
            <person name="Matsumoto Y."/>
            <person name="Motooka D."/>
            <person name="Nakamura S."/>
        </authorList>
    </citation>
    <scope>NUCLEOTIDE SEQUENCE</scope>
    <source>
        <strain evidence="3">JCM 13671</strain>
    </source>
</reference>
<sequence>MDDMASPNSDGTATTSRWDQLPGLDDDEQNAWQHFLNSSTHLLGTLDHRLRAMHRLSLLDVRLLSLLAKSGRGAVRMSELAHELMLIPSRVTAHVGRLESEGLVSRRPCPDDRRCVIARITQHGMARLAPALRTYAHTVRALYLNPLDRRQMTALGHSCGRISETLRDESH</sequence>
<dbReference type="GO" id="GO:0006950">
    <property type="term" value="P:response to stress"/>
    <property type="evidence" value="ECO:0007669"/>
    <property type="project" value="TreeGrafter"/>
</dbReference>
<proteinExistence type="predicted"/>
<protein>
    <recommendedName>
        <fullName evidence="2">HTH marR-type domain-containing protein</fullName>
    </recommendedName>
</protein>
<keyword evidence="4" id="KW-1185">Reference proteome</keyword>
<evidence type="ECO:0000313" key="4">
    <source>
        <dbReference type="Proteomes" id="UP000466931"/>
    </source>
</evidence>
<dbReference type="PANTHER" id="PTHR33164">
    <property type="entry name" value="TRANSCRIPTIONAL REGULATOR, MARR FAMILY"/>
    <property type="match status" value="1"/>
</dbReference>
<feature type="region of interest" description="Disordered" evidence="1">
    <location>
        <begin position="1"/>
        <end position="23"/>
    </location>
</feature>
<dbReference type="GO" id="GO:0003700">
    <property type="term" value="F:DNA-binding transcription factor activity"/>
    <property type="evidence" value="ECO:0007669"/>
    <property type="project" value="InterPro"/>
</dbReference>
<dbReference type="PROSITE" id="PS50995">
    <property type="entry name" value="HTH_MARR_2"/>
    <property type="match status" value="1"/>
</dbReference>
<evidence type="ECO:0000313" key="3">
    <source>
        <dbReference type="EMBL" id="BBZ35443.1"/>
    </source>
</evidence>
<name>A0A7I7Y2T3_9MYCO</name>
<evidence type="ECO:0000256" key="1">
    <source>
        <dbReference type="SAM" id="MobiDB-lite"/>
    </source>
</evidence>
<dbReference type="Gene3D" id="1.10.10.10">
    <property type="entry name" value="Winged helix-like DNA-binding domain superfamily/Winged helix DNA-binding domain"/>
    <property type="match status" value="1"/>
</dbReference>
<dbReference type="InterPro" id="IPR000835">
    <property type="entry name" value="HTH_MarR-typ"/>
</dbReference>
<dbReference type="InterPro" id="IPR036388">
    <property type="entry name" value="WH-like_DNA-bd_sf"/>
</dbReference>
<dbReference type="AlphaFoldDB" id="A0A7I7Y2T3"/>
<dbReference type="Pfam" id="PF01047">
    <property type="entry name" value="MarR"/>
    <property type="match status" value="1"/>
</dbReference>
<feature type="compositionally biased region" description="Polar residues" evidence="1">
    <location>
        <begin position="1"/>
        <end position="18"/>
    </location>
</feature>
<dbReference type="RefSeq" id="WP_234813086.1">
    <property type="nucleotide sequence ID" value="NZ_AP022612.1"/>
</dbReference>
<dbReference type="SMART" id="SM00347">
    <property type="entry name" value="HTH_MARR"/>
    <property type="match status" value="1"/>
</dbReference>
<dbReference type="InterPro" id="IPR036390">
    <property type="entry name" value="WH_DNA-bd_sf"/>
</dbReference>
<dbReference type="Proteomes" id="UP000466931">
    <property type="component" value="Chromosome"/>
</dbReference>
<dbReference type="EMBL" id="AP022612">
    <property type="protein sequence ID" value="BBZ35443.1"/>
    <property type="molecule type" value="Genomic_DNA"/>
</dbReference>
<dbReference type="PANTHER" id="PTHR33164:SF99">
    <property type="entry name" value="MARR FAMILY REGULATORY PROTEIN"/>
    <property type="match status" value="1"/>
</dbReference>
<dbReference type="SUPFAM" id="SSF46785">
    <property type="entry name" value="Winged helix' DNA-binding domain"/>
    <property type="match status" value="1"/>
</dbReference>
<reference evidence="3" key="1">
    <citation type="journal article" date="2019" name="Emerg. Microbes Infect.">
        <title>Comprehensive subspecies identification of 175 nontuberculous mycobacteria species based on 7547 genomic profiles.</title>
        <authorList>
            <person name="Matsumoto Y."/>
            <person name="Kinjo T."/>
            <person name="Motooka D."/>
            <person name="Nabeya D."/>
            <person name="Jung N."/>
            <person name="Uechi K."/>
            <person name="Horii T."/>
            <person name="Iida T."/>
            <person name="Fujita J."/>
            <person name="Nakamura S."/>
        </authorList>
    </citation>
    <scope>NUCLEOTIDE SEQUENCE [LARGE SCALE GENOMIC DNA]</scope>
    <source>
        <strain evidence="3">JCM 13671</strain>
    </source>
</reference>
<evidence type="ECO:0000259" key="2">
    <source>
        <dbReference type="PROSITE" id="PS50995"/>
    </source>
</evidence>
<feature type="domain" description="HTH marR-type" evidence="2">
    <location>
        <begin position="29"/>
        <end position="164"/>
    </location>
</feature>
<organism evidence="3 4">
    <name type="scientific">Mycolicibacterium confluentis</name>
    <dbReference type="NCBI Taxonomy" id="28047"/>
    <lineage>
        <taxon>Bacteria</taxon>
        <taxon>Bacillati</taxon>
        <taxon>Actinomycetota</taxon>
        <taxon>Actinomycetes</taxon>
        <taxon>Mycobacteriales</taxon>
        <taxon>Mycobacteriaceae</taxon>
        <taxon>Mycolicibacterium</taxon>
    </lineage>
</organism>
<gene>
    <name evidence="3" type="ORF">MCNF_40480</name>
</gene>